<dbReference type="PANTHER" id="PTHR14226:SF25">
    <property type="entry name" value="PHOSPHOESTERASE"/>
    <property type="match status" value="1"/>
</dbReference>
<dbReference type="CDD" id="cd07208">
    <property type="entry name" value="Pat_hypo_Ecoli_yjju_like"/>
    <property type="match status" value="1"/>
</dbReference>
<dbReference type="SUPFAM" id="SSF52151">
    <property type="entry name" value="FabD/lysophospholipase-like"/>
    <property type="match status" value="1"/>
</dbReference>
<keyword evidence="2 4" id="KW-0442">Lipid degradation</keyword>
<sequence>MEIDSRTGLVLEGGGMRAIFTVGVLDCFMDHEIWFPYTIGVSAGASNGISYASRQRGRSRFSNIDLLEKYDYIGFRHFLRGRGYIDMKYLFYIYPEKYYPLDYETYFKSPNRFVMVTSNCLTGKAEYFEEKQDADRLVDICCASCTLPVLCPVAYVDGVPMVDGGVCDAIPIRHAIDDGFHKNVIILTRNKGYRKEEKDFWLPGFIYRQYPAIRKQLKLRYRNYNEVLDYIDELEAKGDAIVIRPQEKIEVGRTTNDRKKLSALYDEGYAIGQSIVENNRFDFCL</sequence>
<dbReference type="PANTHER" id="PTHR14226">
    <property type="entry name" value="NEUROPATHY TARGET ESTERASE/SWISS CHEESE D.MELANOGASTER"/>
    <property type="match status" value="1"/>
</dbReference>
<dbReference type="InterPro" id="IPR045943">
    <property type="entry name" value="DUF6363"/>
</dbReference>
<dbReference type="Pfam" id="PF19890">
    <property type="entry name" value="DUF6363"/>
    <property type="match status" value="1"/>
</dbReference>
<feature type="active site" description="Proton acceptor" evidence="4">
    <location>
        <position position="163"/>
    </location>
</feature>
<organism evidence="6 7">
    <name type="scientific">Parabacteroides hominis</name>
    <dbReference type="NCBI Taxonomy" id="2763057"/>
    <lineage>
        <taxon>Bacteria</taxon>
        <taxon>Pseudomonadati</taxon>
        <taxon>Bacteroidota</taxon>
        <taxon>Bacteroidia</taxon>
        <taxon>Bacteroidales</taxon>
        <taxon>Tannerellaceae</taxon>
        <taxon>Parabacteroides</taxon>
    </lineage>
</organism>
<gene>
    <name evidence="6" type="ORF">H8S65_03460</name>
</gene>
<reference evidence="6 7" key="1">
    <citation type="submission" date="2020-08" db="EMBL/GenBank/DDBJ databases">
        <title>Genome public.</title>
        <authorList>
            <person name="Liu C."/>
            <person name="Sun Q."/>
        </authorList>
    </citation>
    <scope>NUCLEOTIDE SEQUENCE [LARGE SCALE GENOMIC DNA]</scope>
    <source>
        <strain evidence="6 7">NSJ-79</strain>
    </source>
</reference>
<dbReference type="InterPro" id="IPR016035">
    <property type="entry name" value="Acyl_Trfase/lysoPLipase"/>
</dbReference>
<name>A0ABR7DK87_9BACT</name>
<evidence type="ECO:0000259" key="5">
    <source>
        <dbReference type="PROSITE" id="PS51635"/>
    </source>
</evidence>
<evidence type="ECO:0000313" key="6">
    <source>
        <dbReference type="EMBL" id="MBC5631840.1"/>
    </source>
</evidence>
<dbReference type="Gene3D" id="3.40.1090.10">
    <property type="entry name" value="Cytosolic phospholipase A2 catalytic domain"/>
    <property type="match status" value="2"/>
</dbReference>
<protein>
    <submittedName>
        <fullName evidence="6">Patatin family protein</fullName>
    </submittedName>
</protein>
<evidence type="ECO:0000256" key="4">
    <source>
        <dbReference type="PROSITE-ProRule" id="PRU01161"/>
    </source>
</evidence>
<comment type="caution">
    <text evidence="6">The sequence shown here is derived from an EMBL/GenBank/DDBJ whole genome shotgun (WGS) entry which is preliminary data.</text>
</comment>
<dbReference type="InterPro" id="IPR050301">
    <property type="entry name" value="NTE"/>
</dbReference>
<dbReference type="InterPro" id="IPR002641">
    <property type="entry name" value="PNPLA_dom"/>
</dbReference>
<dbReference type="Proteomes" id="UP000651475">
    <property type="component" value="Unassembled WGS sequence"/>
</dbReference>
<feature type="short sequence motif" description="GXSXG" evidence="4">
    <location>
        <begin position="40"/>
        <end position="44"/>
    </location>
</feature>
<comment type="caution">
    <text evidence="4">Lacks conserved residue(s) required for the propagation of feature annotation.</text>
</comment>
<dbReference type="Pfam" id="PF01734">
    <property type="entry name" value="Patatin"/>
    <property type="match status" value="1"/>
</dbReference>
<keyword evidence="3 4" id="KW-0443">Lipid metabolism</keyword>
<dbReference type="EMBL" id="JACOOJ010000004">
    <property type="protein sequence ID" value="MBC5631840.1"/>
    <property type="molecule type" value="Genomic_DNA"/>
</dbReference>
<keyword evidence="7" id="KW-1185">Reference proteome</keyword>
<feature type="domain" description="PNPLA" evidence="5">
    <location>
        <begin position="9"/>
        <end position="176"/>
    </location>
</feature>
<accession>A0ABR7DK87</accession>
<evidence type="ECO:0000256" key="3">
    <source>
        <dbReference type="ARBA" id="ARBA00023098"/>
    </source>
</evidence>
<evidence type="ECO:0000313" key="7">
    <source>
        <dbReference type="Proteomes" id="UP000651475"/>
    </source>
</evidence>
<dbReference type="InterPro" id="IPR037483">
    <property type="entry name" value="YjjU-like"/>
</dbReference>
<feature type="active site" description="Nucleophile" evidence="4">
    <location>
        <position position="42"/>
    </location>
</feature>
<proteinExistence type="predicted"/>
<dbReference type="RefSeq" id="WP_186928574.1">
    <property type="nucleotide sequence ID" value="NZ_JACOOJ010000004.1"/>
</dbReference>
<keyword evidence="1 4" id="KW-0378">Hydrolase</keyword>
<evidence type="ECO:0000256" key="1">
    <source>
        <dbReference type="ARBA" id="ARBA00022801"/>
    </source>
</evidence>
<feature type="short sequence motif" description="DGA/G" evidence="4">
    <location>
        <begin position="163"/>
        <end position="165"/>
    </location>
</feature>
<dbReference type="PROSITE" id="PS51635">
    <property type="entry name" value="PNPLA"/>
    <property type="match status" value="1"/>
</dbReference>
<evidence type="ECO:0000256" key="2">
    <source>
        <dbReference type="ARBA" id="ARBA00022963"/>
    </source>
</evidence>